<organism evidence="2 3">
    <name type="scientific">Brassica napus</name>
    <name type="common">Rape</name>
    <dbReference type="NCBI Taxonomy" id="3708"/>
    <lineage>
        <taxon>Eukaryota</taxon>
        <taxon>Viridiplantae</taxon>
        <taxon>Streptophyta</taxon>
        <taxon>Embryophyta</taxon>
        <taxon>Tracheophyta</taxon>
        <taxon>Spermatophyta</taxon>
        <taxon>Magnoliopsida</taxon>
        <taxon>eudicotyledons</taxon>
        <taxon>Gunneridae</taxon>
        <taxon>Pentapetalae</taxon>
        <taxon>rosids</taxon>
        <taxon>malvids</taxon>
        <taxon>Brassicales</taxon>
        <taxon>Brassicaceae</taxon>
        <taxon>Brassiceae</taxon>
        <taxon>Brassica</taxon>
    </lineage>
</organism>
<evidence type="ECO:0000313" key="2">
    <source>
        <dbReference type="EMBL" id="KAH0898489.1"/>
    </source>
</evidence>
<feature type="region of interest" description="Disordered" evidence="1">
    <location>
        <begin position="1"/>
        <end position="90"/>
    </location>
</feature>
<keyword evidence="3" id="KW-1185">Reference proteome</keyword>
<proteinExistence type="predicted"/>
<reference evidence="2 3" key="1">
    <citation type="submission" date="2021-05" db="EMBL/GenBank/DDBJ databases">
        <title>Genome Assembly of Synthetic Allotetraploid Brassica napus Reveals Homoeologous Exchanges between Subgenomes.</title>
        <authorList>
            <person name="Davis J.T."/>
        </authorList>
    </citation>
    <scope>NUCLEOTIDE SEQUENCE [LARGE SCALE GENOMIC DNA]</scope>
    <source>
        <strain evidence="3">cv. Da-Ae</strain>
        <tissue evidence="2">Seedling</tissue>
    </source>
</reference>
<protein>
    <submittedName>
        <fullName evidence="2">Uncharacterized protein</fullName>
    </submittedName>
</protein>
<sequence length="159" mass="18057">MGTTTHHKQHVQKFYSAFASSRGARKANKIKHEDPQFLPSGLIKPPHPPNPKPRQDSPSEFLGPDSYTPHTTHETREPPEMQTEAEYSYRSSTSIWGMSRSITLYEDIPSFSIKPSGNSDQSLTWGKRLIHIKEKKKSYISNQAANPFTQSASTSEHYR</sequence>
<evidence type="ECO:0000313" key="3">
    <source>
        <dbReference type="Proteomes" id="UP000824890"/>
    </source>
</evidence>
<accession>A0ABQ8B114</accession>
<dbReference type="EMBL" id="JAGKQM010000012">
    <property type="protein sequence ID" value="KAH0898489.1"/>
    <property type="molecule type" value="Genomic_DNA"/>
</dbReference>
<dbReference type="Proteomes" id="UP000824890">
    <property type="component" value="Unassembled WGS sequence"/>
</dbReference>
<comment type="caution">
    <text evidence="2">The sequence shown here is derived from an EMBL/GenBank/DDBJ whole genome shotgun (WGS) entry which is preliminary data.</text>
</comment>
<gene>
    <name evidence="2" type="ORF">HID58_048057</name>
</gene>
<feature type="region of interest" description="Disordered" evidence="1">
    <location>
        <begin position="139"/>
        <end position="159"/>
    </location>
</feature>
<name>A0ABQ8B114_BRANA</name>
<feature type="compositionally biased region" description="Basic residues" evidence="1">
    <location>
        <begin position="1"/>
        <end position="11"/>
    </location>
</feature>
<evidence type="ECO:0000256" key="1">
    <source>
        <dbReference type="SAM" id="MobiDB-lite"/>
    </source>
</evidence>